<name>A0A3C1KMV0_9GAMM</name>
<reference evidence="1 2" key="1">
    <citation type="journal article" date="2018" name="Nat. Biotechnol.">
        <title>A standardized bacterial taxonomy based on genome phylogeny substantially revises the tree of life.</title>
        <authorList>
            <person name="Parks D.H."/>
            <person name="Chuvochina M."/>
            <person name="Waite D.W."/>
            <person name="Rinke C."/>
            <person name="Skarshewski A."/>
            <person name="Chaumeil P.A."/>
            <person name="Hugenholtz P."/>
        </authorList>
    </citation>
    <scope>NUCLEOTIDE SEQUENCE [LARGE SCALE GENOMIC DNA]</scope>
    <source>
        <strain evidence="1">UBA9158</strain>
    </source>
</reference>
<evidence type="ECO:0000313" key="1">
    <source>
        <dbReference type="EMBL" id="HAN27995.1"/>
    </source>
</evidence>
<dbReference type="EMBL" id="DMND01000133">
    <property type="protein sequence ID" value="HAN27995.1"/>
    <property type="molecule type" value="Genomic_DNA"/>
</dbReference>
<dbReference type="AlphaFoldDB" id="A0A3C1KMV0"/>
<evidence type="ECO:0000313" key="2">
    <source>
        <dbReference type="Proteomes" id="UP000259273"/>
    </source>
</evidence>
<comment type="caution">
    <text evidence="1">The sequence shown here is derived from an EMBL/GenBank/DDBJ whole genome shotgun (WGS) entry which is preliminary data.</text>
</comment>
<organism evidence="1 2">
    <name type="scientific">Haliea salexigens</name>
    <dbReference type="NCBI Taxonomy" id="287487"/>
    <lineage>
        <taxon>Bacteria</taxon>
        <taxon>Pseudomonadati</taxon>
        <taxon>Pseudomonadota</taxon>
        <taxon>Gammaproteobacteria</taxon>
        <taxon>Cellvibrionales</taxon>
        <taxon>Halieaceae</taxon>
        <taxon>Haliea</taxon>
    </lineage>
</organism>
<dbReference type="Proteomes" id="UP000259273">
    <property type="component" value="Unassembled WGS sequence"/>
</dbReference>
<accession>A0A3C1KMV0</accession>
<gene>
    <name evidence="1" type="ORF">DCP75_09820</name>
</gene>
<sequence length="101" mass="11038">MGIQIRTTFEIITPESAEDGEAAERGWIDEAGTEYGFRELVALARSGEASSSAPSTGVWLTVYGYDEDYRAGAVENRSYHPVSARDARYFAKALRAAGLWA</sequence>
<proteinExistence type="predicted"/>
<protein>
    <submittedName>
        <fullName evidence="1">Uncharacterized protein</fullName>
    </submittedName>
</protein>